<proteinExistence type="predicted"/>
<evidence type="ECO:0000313" key="3">
    <source>
        <dbReference type="Proteomes" id="UP000002316"/>
    </source>
</evidence>
<evidence type="ECO:0000256" key="1">
    <source>
        <dbReference type="SAM" id="MobiDB-lite"/>
    </source>
</evidence>
<feature type="region of interest" description="Disordered" evidence="1">
    <location>
        <begin position="1"/>
        <end position="26"/>
    </location>
</feature>
<protein>
    <submittedName>
        <fullName evidence="2">Uncharacterized protein</fullName>
    </submittedName>
</protein>
<organism evidence="2 3">
    <name type="scientific">Trypanosoma brucei gambiense (strain MHOM/CI/86/DAL972)</name>
    <dbReference type="NCBI Taxonomy" id="679716"/>
    <lineage>
        <taxon>Eukaryota</taxon>
        <taxon>Discoba</taxon>
        <taxon>Euglenozoa</taxon>
        <taxon>Kinetoplastea</taxon>
        <taxon>Metakinetoplastina</taxon>
        <taxon>Trypanosomatida</taxon>
        <taxon>Trypanosomatidae</taxon>
        <taxon>Trypanosoma</taxon>
    </lineage>
</organism>
<reference evidence="3" key="1">
    <citation type="journal article" date="2010" name="PLoS Negl. Trop. Dis.">
        <title>The genome sequence of Trypanosoma brucei gambiense, causative agent of chronic human african trypanosomiasis.</title>
        <authorList>
            <person name="Jackson A.P."/>
            <person name="Sanders M."/>
            <person name="Berry A."/>
            <person name="McQuillan J."/>
            <person name="Aslett M.A."/>
            <person name="Quail M.A."/>
            <person name="Chukualim B."/>
            <person name="Capewell P."/>
            <person name="MacLeod A."/>
            <person name="Melville S.E."/>
            <person name="Gibson W."/>
            <person name="Barry J.D."/>
            <person name="Berriman M."/>
            <person name="Hertz-Fowler C."/>
        </authorList>
    </citation>
    <scope>NUCLEOTIDE SEQUENCE [LARGE SCALE GENOMIC DNA]</scope>
    <source>
        <strain evidence="3">MHOM/CI/86/DAL972</strain>
    </source>
</reference>
<evidence type="ECO:0000313" key="2">
    <source>
        <dbReference type="EMBL" id="CBH15796.1"/>
    </source>
</evidence>
<dbReference type="KEGG" id="tbg:TbgDal_X8860"/>
<accession>D0A3F2</accession>
<gene>
    <name evidence="2" type="ORF">TbgDal_X8860</name>
</gene>
<dbReference type="GeneID" id="23866006"/>
<dbReference type="RefSeq" id="XP_011778060.1">
    <property type="nucleotide sequence ID" value="XM_011779758.1"/>
</dbReference>
<dbReference type="Proteomes" id="UP000002316">
    <property type="component" value="Chromosome 10"/>
</dbReference>
<dbReference type="EMBL" id="FN554973">
    <property type="protein sequence ID" value="CBH15796.1"/>
    <property type="molecule type" value="Genomic_DNA"/>
</dbReference>
<dbReference type="AlphaFoldDB" id="D0A3F2"/>
<sequence>MFGNSNIEGGWKAQKQKNGRNNTNGNYYPPSVIVSFFFIPSASRWKDRKKGGESSEPLFERNLTSSTCRISINICFAYFSPYSSAPPCSVRMFAVGDNSISCLPACFC</sequence>
<name>D0A3F2_TRYB9</name>